<proteinExistence type="predicted"/>
<dbReference type="Gene3D" id="1.20.120.450">
    <property type="entry name" value="dinb family like domain"/>
    <property type="match status" value="1"/>
</dbReference>
<dbReference type="InterPro" id="IPR034660">
    <property type="entry name" value="DinB/YfiT-like"/>
</dbReference>
<evidence type="ECO:0000313" key="1">
    <source>
        <dbReference type="EMBL" id="ESE42510.1"/>
    </source>
</evidence>
<reference evidence="1 2" key="1">
    <citation type="journal article" date="2013" name="Genome Announc.">
        <title>Draft Genome Sequence of Shewanella decolorationis S12, a Dye-Degrading Bacterium Isolated from a Wastewater Treatment Plant.</title>
        <authorList>
            <person name="Xu M."/>
            <person name="Fang Y."/>
            <person name="Liu J."/>
            <person name="Chen X."/>
            <person name="Sun G."/>
            <person name="Guo J."/>
            <person name="Hua Z."/>
            <person name="Tu Q."/>
            <person name="Wu L."/>
            <person name="Zhou J."/>
            <person name="Liu X."/>
        </authorList>
    </citation>
    <scope>NUCLEOTIDE SEQUENCE [LARGE SCALE GENOMIC DNA]</scope>
    <source>
        <strain evidence="1 2">S12</strain>
    </source>
</reference>
<keyword evidence="2" id="KW-1185">Reference proteome</keyword>
<dbReference type="PANTHER" id="PTHR36922">
    <property type="entry name" value="BLL2446 PROTEIN"/>
    <property type="match status" value="1"/>
</dbReference>
<gene>
    <name evidence="1" type="ORF">SHD_0768</name>
</gene>
<dbReference type="PANTHER" id="PTHR36922:SF1">
    <property type="entry name" value="DUF1993 DOMAIN-CONTAINING PROTEIN"/>
    <property type="match status" value="1"/>
</dbReference>
<accession>A0ABP2Z698</accession>
<dbReference type="Proteomes" id="UP000017548">
    <property type="component" value="Unassembled WGS sequence"/>
</dbReference>
<dbReference type="SUPFAM" id="SSF109854">
    <property type="entry name" value="DinB/YfiT-like putative metalloenzymes"/>
    <property type="match status" value="1"/>
</dbReference>
<dbReference type="EMBL" id="AXZL01000049">
    <property type="protein sequence ID" value="ESE42510.1"/>
    <property type="molecule type" value="Genomic_DNA"/>
</dbReference>
<dbReference type="Pfam" id="PF09351">
    <property type="entry name" value="DUF1993"/>
    <property type="match status" value="1"/>
</dbReference>
<organism evidence="1 2">
    <name type="scientific">Shewanella decolorationis S12</name>
    <dbReference type="NCBI Taxonomy" id="1353536"/>
    <lineage>
        <taxon>Bacteria</taxon>
        <taxon>Pseudomonadati</taxon>
        <taxon>Pseudomonadota</taxon>
        <taxon>Gammaproteobacteria</taxon>
        <taxon>Alteromonadales</taxon>
        <taxon>Shewanellaceae</taxon>
        <taxon>Shewanella</taxon>
    </lineage>
</organism>
<evidence type="ECO:0000313" key="2">
    <source>
        <dbReference type="Proteomes" id="UP000017548"/>
    </source>
</evidence>
<comment type="caution">
    <text evidence="1">The sequence shown here is derived from an EMBL/GenBank/DDBJ whole genome shotgun (WGS) entry which is preliminary data.</text>
</comment>
<sequence length="179" mass="20070">MAFITGVYVMLYDLTAVQFSKMLKNLSLILEKGEVFANLKKVDMAVLLNSRLAPDQFNLIRQIQIACDTAKIGVARLTGNLETVPKHDDTETTLPELQARIASVIEYLAQFTEADFADAATIHVSQPRWEGKYLTGYEFAIEHAIPNLYFHVTTAYAILRHNGVDVGKKDYLGPMPYKS</sequence>
<dbReference type="InterPro" id="IPR018531">
    <property type="entry name" value="DUF1993"/>
</dbReference>
<protein>
    <recommendedName>
        <fullName evidence="3">DUF1993 domain-containing protein</fullName>
    </recommendedName>
</protein>
<name>A0ABP2Z698_9GAMM</name>
<evidence type="ECO:0008006" key="3">
    <source>
        <dbReference type="Google" id="ProtNLM"/>
    </source>
</evidence>